<keyword evidence="4" id="KW-1185">Reference proteome</keyword>
<feature type="compositionally biased region" description="Polar residues" evidence="1">
    <location>
        <begin position="8"/>
        <end position="24"/>
    </location>
</feature>
<name>A0ABR1W2D0_9PEZI</name>
<feature type="region of interest" description="Disordered" evidence="1">
    <location>
        <begin position="1"/>
        <end position="38"/>
    </location>
</feature>
<feature type="domain" description="DUF7726" evidence="2">
    <location>
        <begin position="70"/>
        <end position="136"/>
    </location>
</feature>
<gene>
    <name evidence="3" type="ORF">PG996_003804</name>
</gene>
<sequence length="344" mass="37531">MAPAKTKGVTTKPQAGSAPDNTPGSSSKKRKSAAAAEPELTLEEEIAAYKQDLNGVYSPEYYVDLHLPSPATLRGRVNKLFDSGIMTKSEFCRAVGTNTNTLNRFLTQPRPARVVEGSVYAKAWIWFQQREEAGLKMPDVRKRQKWEANAAAAAAAATAGSEESHPPATSSSPPSGTKKATTKAKGSAGGSGASALPDISDIHLDGEEEDAVPIYDTCGEVRKKINAHLRKTPGLTEAEFRRTLFAQLHKSKAKGIQSKQMTDFRTAKGSRAGIKSCVYYTAYVYFEKLRLARGQPESEHRETMEEIYPGGIDRDVHNGMSFLGSSNVKGFYFDEFGRTNTSFY</sequence>
<dbReference type="Pfam" id="PF24852">
    <property type="entry name" value="DUF7726"/>
    <property type="match status" value="2"/>
</dbReference>
<feature type="compositionally biased region" description="Low complexity" evidence="1">
    <location>
        <begin position="148"/>
        <end position="159"/>
    </location>
</feature>
<evidence type="ECO:0000256" key="1">
    <source>
        <dbReference type="SAM" id="MobiDB-lite"/>
    </source>
</evidence>
<organism evidence="3 4">
    <name type="scientific">Apiospora saccharicola</name>
    <dbReference type="NCBI Taxonomy" id="335842"/>
    <lineage>
        <taxon>Eukaryota</taxon>
        <taxon>Fungi</taxon>
        <taxon>Dikarya</taxon>
        <taxon>Ascomycota</taxon>
        <taxon>Pezizomycotina</taxon>
        <taxon>Sordariomycetes</taxon>
        <taxon>Xylariomycetidae</taxon>
        <taxon>Amphisphaeriales</taxon>
        <taxon>Apiosporaceae</taxon>
        <taxon>Apiospora</taxon>
    </lineage>
</organism>
<dbReference type="PANTHER" id="PTHR42339">
    <property type="entry name" value="HISTONE H1"/>
    <property type="match status" value="1"/>
</dbReference>
<feature type="region of interest" description="Disordered" evidence="1">
    <location>
        <begin position="146"/>
        <end position="199"/>
    </location>
</feature>
<protein>
    <recommendedName>
        <fullName evidence="2">DUF7726 domain-containing protein</fullName>
    </recommendedName>
</protein>
<comment type="caution">
    <text evidence="3">The sequence shown here is derived from an EMBL/GenBank/DDBJ whole genome shotgun (WGS) entry which is preliminary data.</text>
</comment>
<feature type="compositionally biased region" description="Low complexity" evidence="1">
    <location>
        <begin position="166"/>
        <end position="186"/>
    </location>
</feature>
<proteinExistence type="predicted"/>
<dbReference type="EMBL" id="JAQQWM010000002">
    <property type="protein sequence ID" value="KAK8077634.1"/>
    <property type="molecule type" value="Genomic_DNA"/>
</dbReference>
<feature type="domain" description="DUF7726" evidence="2">
    <location>
        <begin position="212"/>
        <end position="293"/>
    </location>
</feature>
<accession>A0ABR1W2D0</accession>
<evidence type="ECO:0000259" key="2">
    <source>
        <dbReference type="Pfam" id="PF24852"/>
    </source>
</evidence>
<dbReference type="InterPro" id="IPR056143">
    <property type="entry name" value="DUF7726"/>
</dbReference>
<dbReference type="PANTHER" id="PTHR42339:SF1">
    <property type="entry name" value="HISTONE H1"/>
    <property type="match status" value="1"/>
</dbReference>
<evidence type="ECO:0000313" key="4">
    <source>
        <dbReference type="Proteomes" id="UP001446871"/>
    </source>
</evidence>
<reference evidence="3 4" key="1">
    <citation type="submission" date="2023-01" db="EMBL/GenBank/DDBJ databases">
        <title>Analysis of 21 Apiospora genomes using comparative genomics revels a genus with tremendous synthesis potential of carbohydrate active enzymes and secondary metabolites.</title>
        <authorList>
            <person name="Sorensen T."/>
        </authorList>
    </citation>
    <scope>NUCLEOTIDE SEQUENCE [LARGE SCALE GENOMIC DNA]</scope>
    <source>
        <strain evidence="3 4">CBS 83171</strain>
    </source>
</reference>
<dbReference type="Proteomes" id="UP001446871">
    <property type="component" value="Unassembled WGS sequence"/>
</dbReference>
<evidence type="ECO:0000313" key="3">
    <source>
        <dbReference type="EMBL" id="KAK8077634.1"/>
    </source>
</evidence>